<dbReference type="Proteomes" id="UP001623041">
    <property type="component" value="Unassembled WGS sequence"/>
</dbReference>
<name>A0ABW8RB30_9BACI</name>
<evidence type="ECO:0000313" key="3">
    <source>
        <dbReference type="Proteomes" id="UP001623041"/>
    </source>
</evidence>
<feature type="transmembrane region" description="Helical" evidence="1">
    <location>
        <begin position="6"/>
        <end position="28"/>
    </location>
</feature>
<keyword evidence="1" id="KW-0812">Transmembrane</keyword>
<dbReference type="RefSeq" id="WP_406579336.1">
    <property type="nucleotide sequence ID" value="NZ_JBJHQH010000002.1"/>
</dbReference>
<sequence>MNVQLIQWGLFSFMIGIVLSLALAAVFYQKNSLMTKIFINARKLKSAHLDFFTNEVNTF</sequence>
<keyword evidence="1" id="KW-1133">Transmembrane helix</keyword>
<evidence type="ECO:0000256" key="1">
    <source>
        <dbReference type="SAM" id="Phobius"/>
    </source>
</evidence>
<comment type="caution">
    <text evidence="2">The sequence shown here is derived from an EMBL/GenBank/DDBJ whole genome shotgun (WGS) entry which is preliminary data.</text>
</comment>
<reference evidence="2 3" key="1">
    <citation type="submission" date="2024-11" db="EMBL/GenBank/DDBJ databases">
        <authorList>
            <person name="Lucas J.A."/>
        </authorList>
    </citation>
    <scope>NUCLEOTIDE SEQUENCE [LARGE SCALE GENOMIC DNA]</scope>
    <source>
        <strain evidence="2 3">Z 5.4</strain>
    </source>
</reference>
<protein>
    <submittedName>
        <fullName evidence="2">Uncharacterized protein</fullName>
    </submittedName>
</protein>
<organism evidence="2 3">
    <name type="scientific">Bacillus salipaludis</name>
    <dbReference type="NCBI Taxonomy" id="2547811"/>
    <lineage>
        <taxon>Bacteria</taxon>
        <taxon>Bacillati</taxon>
        <taxon>Bacillota</taxon>
        <taxon>Bacilli</taxon>
        <taxon>Bacillales</taxon>
        <taxon>Bacillaceae</taxon>
        <taxon>Bacillus</taxon>
    </lineage>
</organism>
<dbReference type="EMBL" id="JBJHQH010000002">
    <property type="protein sequence ID" value="MFK9090655.1"/>
    <property type="molecule type" value="Genomic_DNA"/>
</dbReference>
<accession>A0ABW8RB30</accession>
<gene>
    <name evidence="2" type="ORF">ACJEBI_04055</name>
</gene>
<proteinExistence type="predicted"/>
<evidence type="ECO:0000313" key="2">
    <source>
        <dbReference type="EMBL" id="MFK9090655.1"/>
    </source>
</evidence>
<keyword evidence="3" id="KW-1185">Reference proteome</keyword>
<keyword evidence="1" id="KW-0472">Membrane</keyword>